<evidence type="ECO:0000256" key="2">
    <source>
        <dbReference type="ARBA" id="ARBA00022737"/>
    </source>
</evidence>
<evidence type="ECO:0000313" key="6">
    <source>
        <dbReference type="EMBL" id="CAD5223246.1"/>
    </source>
</evidence>
<keyword evidence="3" id="KW-0106">Calcium</keyword>
<dbReference type="Proteomes" id="UP000582659">
    <property type="component" value="Unassembled WGS sequence"/>
</dbReference>
<evidence type="ECO:0000313" key="9">
    <source>
        <dbReference type="Proteomes" id="UP000659654"/>
    </source>
</evidence>
<dbReference type="PROSITE" id="PS50222">
    <property type="entry name" value="EF_HAND_2"/>
    <property type="match status" value="1"/>
</dbReference>
<organism evidence="8 10">
    <name type="scientific">Bursaphelenchus xylophilus</name>
    <name type="common">Pinewood nematode worm</name>
    <name type="synonym">Aphelenchoides xylophilus</name>
    <dbReference type="NCBI Taxonomy" id="6326"/>
    <lineage>
        <taxon>Eukaryota</taxon>
        <taxon>Metazoa</taxon>
        <taxon>Ecdysozoa</taxon>
        <taxon>Nematoda</taxon>
        <taxon>Chromadorea</taxon>
        <taxon>Rhabditida</taxon>
        <taxon>Tylenchina</taxon>
        <taxon>Tylenchomorpha</taxon>
        <taxon>Aphelenchoidea</taxon>
        <taxon>Aphelenchoididae</taxon>
        <taxon>Bursaphelenchus</taxon>
    </lineage>
</organism>
<dbReference type="InterPro" id="IPR002048">
    <property type="entry name" value="EF_hand_dom"/>
</dbReference>
<dbReference type="SUPFAM" id="SSF47473">
    <property type="entry name" value="EF-hand"/>
    <property type="match status" value="1"/>
</dbReference>
<name>A0A1I7S7L2_BURXY</name>
<evidence type="ECO:0000256" key="4">
    <source>
        <dbReference type="SAM" id="MobiDB-lite"/>
    </source>
</evidence>
<evidence type="ECO:0000313" key="8">
    <source>
        <dbReference type="Proteomes" id="UP000095284"/>
    </source>
</evidence>
<feature type="compositionally biased region" description="Acidic residues" evidence="4">
    <location>
        <begin position="253"/>
        <end position="265"/>
    </location>
</feature>
<dbReference type="Proteomes" id="UP000095284">
    <property type="component" value="Unplaced"/>
</dbReference>
<dbReference type="InterPro" id="IPR028846">
    <property type="entry name" value="Recoverin"/>
</dbReference>
<dbReference type="eggNOG" id="KOG0044">
    <property type="taxonomic scope" value="Eukaryota"/>
</dbReference>
<evidence type="ECO:0000313" key="10">
    <source>
        <dbReference type="WBParaSite" id="BXY_0900300.1"/>
    </source>
</evidence>
<accession>A0A1I7S7L2</accession>
<protein>
    <submittedName>
        <fullName evidence="6">(pine wood nematode) hypothetical protein</fullName>
    </submittedName>
</protein>
<dbReference type="EMBL" id="CAJFDI010000003">
    <property type="protein sequence ID" value="CAD5223246.1"/>
    <property type="molecule type" value="Genomic_DNA"/>
</dbReference>
<feature type="region of interest" description="Disordered" evidence="4">
    <location>
        <begin position="237"/>
        <end position="265"/>
    </location>
</feature>
<keyword evidence="9" id="KW-1185">Reference proteome</keyword>
<gene>
    <name evidence="6" type="ORF">BXYJ_LOCUS7883</name>
</gene>
<dbReference type="GO" id="GO:0005509">
    <property type="term" value="F:calcium ion binding"/>
    <property type="evidence" value="ECO:0007669"/>
    <property type="project" value="InterPro"/>
</dbReference>
<evidence type="ECO:0000256" key="1">
    <source>
        <dbReference type="ARBA" id="ARBA00022723"/>
    </source>
</evidence>
<dbReference type="PRINTS" id="PR00450">
    <property type="entry name" value="RECOVERIN"/>
</dbReference>
<reference evidence="7" key="2">
    <citation type="submission" date="2020-08" db="EMBL/GenBank/DDBJ databases">
        <authorList>
            <person name="Kikuchi T."/>
        </authorList>
    </citation>
    <scope>NUCLEOTIDE SEQUENCE</scope>
    <source>
        <strain evidence="6">Ka4C1</strain>
    </source>
</reference>
<proteinExistence type="predicted"/>
<feature type="compositionally biased region" description="Polar residues" evidence="4">
    <location>
        <begin position="237"/>
        <end position="249"/>
    </location>
</feature>
<dbReference type="Proteomes" id="UP000659654">
    <property type="component" value="Unassembled WGS sequence"/>
</dbReference>
<dbReference type="SMR" id="A0A1I7S7L2"/>
<evidence type="ECO:0000256" key="3">
    <source>
        <dbReference type="ARBA" id="ARBA00022837"/>
    </source>
</evidence>
<keyword evidence="2" id="KW-0677">Repeat</keyword>
<dbReference type="AlphaFoldDB" id="A0A1I7S7L2"/>
<dbReference type="WBParaSite" id="BXY_0900300.1">
    <property type="protein sequence ID" value="BXY_0900300.1"/>
    <property type="gene ID" value="BXY_0900300"/>
</dbReference>
<evidence type="ECO:0000313" key="7">
    <source>
        <dbReference type="EMBL" id="CAG9111960.1"/>
    </source>
</evidence>
<dbReference type="InterPro" id="IPR011992">
    <property type="entry name" value="EF-hand-dom_pair"/>
</dbReference>
<dbReference type="OrthoDB" id="191686at2759"/>
<dbReference type="EMBL" id="CAJFCV020000003">
    <property type="protein sequence ID" value="CAG9111960.1"/>
    <property type="molecule type" value="Genomic_DNA"/>
</dbReference>
<keyword evidence="1" id="KW-0479">Metal-binding</keyword>
<feature type="domain" description="EF-hand" evidence="5">
    <location>
        <begin position="72"/>
        <end position="107"/>
    </location>
</feature>
<dbReference type="Gene3D" id="1.10.238.10">
    <property type="entry name" value="EF-hand"/>
    <property type="match status" value="1"/>
</dbReference>
<dbReference type="PANTHER" id="PTHR23055">
    <property type="entry name" value="CALCIUM BINDING PROTEINS"/>
    <property type="match status" value="1"/>
</dbReference>
<reference evidence="10" key="1">
    <citation type="submission" date="2016-11" db="UniProtKB">
        <authorList>
            <consortium name="WormBaseParasite"/>
        </authorList>
    </citation>
    <scope>IDENTIFICATION</scope>
</reference>
<dbReference type="InterPro" id="IPR018247">
    <property type="entry name" value="EF_Hand_1_Ca_BS"/>
</dbReference>
<dbReference type="PROSITE" id="PS00018">
    <property type="entry name" value="EF_HAND_1"/>
    <property type="match status" value="1"/>
</dbReference>
<sequence length="265" mass="30337">MPRNPLECPGFPRLYGINTTKPANLERLLIDTQFSRTELRQLYRHFKDFCPNGVLSLDQLKQFYAQIFPKGKSEEYACFVHRAFDLNNDGNVDFEDLAITYSILTRGTAEDRAEWVFNFYDSQKEDRVGRIQLLSVMKSIYGLLGDHVRPVHAPAIFSHMCEVFERITKNESQFISRQQFLDYILNTSLSESTCTPRNSSNEDSVISLDSRMSTENFVTPYSSQFSVNDAPELVITPGSSQGEGTSFFSMNEKEEDVEEVETPRG</sequence>
<evidence type="ECO:0000259" key="5">
    <source>
        <dbReference type="PROSITE" id="PS50222"/>
    </source>
</evidence>
<dbReference type="PANTHER" id="PTHR23055:SF167">
    <property type="entry name" value="EF-HAND DOMAIN-CONTAINING PROTEIN"/>
    <property type="match status" value="1"/>
</dbReference>